<dbReference type="KEGG" id="tput:QJT81_20105"/>
<dbReference type="Gene3D" id="1.20.5.110">
    <property type="match status" value="1"/>
</dbReference>
<gene>
    <name evidence="5" type="primary">ybgF</name>
    <name evidence="1" type="synonym">cpoB</name>
    <name evidence="5" type="ORF">QJT81_20105</name>
</gene>
<keyword evidence="1" id="KW-0132">Cell division</keyword>
<comment type="similarity">
    <text evidence="1">Belongs to the CpoB family.</text>
</comment>
<organism evidence="5">
    <name type="scientific">Candidatus Thiothrix putei</name>
    <dbReference type="NCBI Taxonomy" id="3080811"/>
    <lineage>
        <taxon>Bacteria</taxon>
        <taxon>Pseudomonadati</taxon>
        <taxon>Pseudomonadota</taxon>
        <taxon>Gammaproteobacteria</taxon>
        <taxon>Thiotrichales</taxon>
        <taxon>Thiotrichaceae</taxon>
        <taxon>Thiothrix</taxon>
    </lineage>
</organism>
<dbReference type="InterPro" id="IPR032519">
    <property type="entry name" value="YbgF_tri"/>
</dbReference>
<dbReference type="GO" id="GO:0030288">
    <property type="term" value="C:outer membrane-bounded periplasmic space"/>
    <property type="evidence" value="ECO:0007669"/>
    <property type="project" value="UniProtKB-UniRule"/>
</dbReference>
<feature type="compositionally biased region" description="Basic and acidic residues" evidence="3">
    <location>
        <begin position="153"/>
        <end position="163"/>
    </location>
</feature>
<dbReference type="NCBIfam" id="TIGR02795">
    <property type="entry name" value="tol_pal_ybgF"/>
    <property type="match status" value="1"/>
</dbReference>
<feature type="region of interest" description="Disordered" evidence="3">
    <location>
        <begin position="80"/>
        <end position="99"/>
    </location>
</feature>
<feature type="domain" description="YbgF trimerisation" evidence="4">
    <location>
        <begin position="30"/>
        <end position="87"/>
    </location>
</feature>
<feature type="compositionally biased region" description="Basic and acidic residues" evidence="3">
    <location>
        <begin position="112"/>
        <end position="122"/>
    </location>
</feature>
<dbReference type="AlphaFoldDB" id="A0AA95KM24"/>
<keyword evidence="2" id="KW-0802">TPR repeat</keyword>
<dbReference type="InterPro" id="IPR019734">
    <property type="entry name" value="TPR_rpt"/>
</dbReference>
<protein>
    <recommendedName>
        <fullName evidence="1">Cell division coordinator CpoB</fullName>
    </recommendedName>
</protein>
<evidence type="ECO:0000256" key="2">
    <source>
        <dbReference type="PROSITE-ProRule" id="PRU00339"/>
    </source>
</evidence>
<feature type="compositionally biased region" description="Polar residues" evidence="3">
    <location>
        <begin position="83"/>
        <end position="94"/>
    </location>
</feature>
<name>A0AA95KM24_9GAMM</name>
<evidence type="ECO:0000256" key="3">
    <source>
        <dbReference type="SAM" id="MobiDB-lite"/>
    </source>
</evidence>
<evidence type="ECO:0000256" key="1">
    <source>
        <dbReference type="HAMAP-Rule" id="MF_02066"/>
    </source>
</evidence>
<accession>A0AA95KM24</accession>
<sequence precursor="true">MQNKLNRSVLAALVATLLTAPVVAQPMSDEAAVQLLQRVNELEQELRNLRGDNETLQNELETIRKSQQDTFQQVDERIEKLQSETPDTTNSGTSADKVLDNTDAAALKAKESATDVTDKVTKTDPNGFYSYGTGKSDDKNLPADKAAVPPAEAKTDASTDVKADTANSSEIKTPDKVALPEQEERSVYDHAFQTLLQDPKEAVPEFRAFLKDYPKSPLAASAQYWVGEALYAEKDFKAAIEEFLVVLKEHKGSDKAPDAALKLGYSFYELKDWEKARKTLEDVISFFPDNAETSKLAKARLNQMQAEGH</sequence>
<feature type="signal peptide" evidence="1">
    <location>
        <begin position="1"/>
        <end position="24"/>
    </location>
</feature>
<dbReference type="HAMAP" id="MF_02066">
    <property type="entry name" value="CpoB"/>
    <property type="match status" value="1"/>
</dbReference>
<evidence type="ECO:0000313" key="5">
    <source>
        <dbReference type="EMBL" id="WGZ94065.1"/>
    </source>
</evidence>
<feature type="repeat" description="TPR" evidence="2">
    <location>
        <begin position="257"/>
        <end position="290"/>
    </location>
</feature>
<comment type="function">
    <text evidence="1">Mediates coordination of peptidoglycan synthesis and outer membrane constriction during cell division.</text>
</comment>
<keyword evidence="1" id="KW-0131">Cell cycle</keyword>
<dbReference type="GO" id="GO:0070206">
    <property type="term" value="P:protein trimerization"/>
    <property type="evidence" value="ECO:0007669"/>
    <property type="project" value="InterPro"/>
</dbReference>
<feature type="region of interest" description="Disordered" evidence="3">
    <location>
        <begin position="112"/>
        <end position="168"/>
    </location>
</feature>
<dbReference type="EMBL" id="CP124756">
    <property type="protein sequence ID" value="WGZ94065.1"/>
    <property type="molecule type" value="Genomic_DNA"/>
</dbReference>
<evidence type="ECO:0000259" key="4">
    <source>
        <dbReference type="Pfam" id="PF16331"/>
    </source>
</evidence>
<dbReference type="InterPro" id="IPR011990">
    <property type="entry name" value="TPR-like_helical_dom_sf"/>
</dbReference>
<dbReference type="SUPFAM" id="SSF48452">
    <property type="entry name" value="TPR-like"/>
    <property type="match status" value="1"/>
</dbReference>
<reference evidence="5" key="1">
    <citation type="journal article" date="2023" name="Int. J. Mol. Sci.">
        <title>Metagenomics Revealed a New Genus 'Candidatus Thiocaldithrix dubininis' gen. nov., sp. nov. and a New Species 'Candidatus Thiothrix putei' sp. nov. in the Family Thiotrichaceae, Some Members of Which Have Traits of Both Na+- and H+-Motive Energetics.</title>
        <authorList>
            <person name="Ravin N.V."/>
            <person name="Muntyan M.S."/>
            <person name="Smolyakov D.D."/>
            <person name="Rudenko T.S."/>
            <person name="Beletsky A.V."/>
            <person name="Mardanov A.V."/>
            <person name="Grabovich M.Y."/>
        </authorList>
    </citation>
    <scope>NUCLEOTIDE SEQUENCE</scope>
    <source>
        <strain evidence="5">GKL-02</strain>
    </source>
</reference>
<dbReference type="PROSITE" id="PS50005">
    <property type="entry name" value="TPR"/>
    <property type="match status" value="1"/>
</dbReference>
<proteinExistence type="inferred from homology"/>
<dbReference type="Pfam" id="PF13432">
    <property type="entry name" value="TPR_16"/>
    <property type="match status" value="1"/>
</dbReference>
<keyword evidence="1" id="KW-0732">Signal</keyword>
<keyword evidence="1" id="KW-0574">Periplasm</keyword>
<dbReference type="Pfam" id="PF13174">
    <property type="entry name" value="TPR_6"/>
    <property type="match status" value="1"/>
</dbReference>
<dbReference type="InterPro" id="IPR034706">
    <property type="entry name" value="CpoB"/>
</dbReference>
<comment type="subcellular location">
    <subcellularLocation>
        <location evidence="1">Periplasm</location>
    </subcellularLocation>
</comment>
<reference evidence="5" key="2">
    <citation type="submission" date="2023-04" db="EMBL/GenBank/DDBJ databases">
        <authorList>
            <person name="Beletskiy A.V."/>
            <person name="Mardanov A.V."/>
            <person name="Ravin N.V."/>
        </authorList>
    </citation>
    <scope>NUCLEOTIDE SEQUENCE</scope>
    <source>
        <strain evidence="5">GKL-02</strain>
    </source>
</reference>
<dbReference type="Proteomes" id="UP001301326">
    <property type="component" value="Chromosome"/>
</dbReference>
<feature type="chain" id="PRO_5041506607" description="Cell division coordinator CpoB" evidence="1">
    <location>
        <begin position="25"/>
        <end position="309"/>
    </location>
</feature>
<dbReference type="Pfam" id="PF16331">
    <property type="entry name" value="TolA_bind_tri"/>
    <property type="match status" value="1"/>
</dbReference>
<dbReference type="Gene3D" id="1.25.40.10">
    <property type="entry name" value="Tetratricopeptide repeat domain"/>
    <property type="match status" value="1"/>
</dbReference>
<dbReference type="InterPro" id="IPR014162">
    <property type="entry name" value="CpoB_C"/>
</dbReference>
<dbReference type="GO" id="GO:0043093">
    <property type="term" value="P:FtsZ-dependent cytokinesis"/>
    <property type="evidence" value="ECO:0007669"/>
    <property type="project" value="UniProtKB-UniRule"/>
</dbReference>